<dbReference type="EMBL" id="DSZU01000072">
    <property type="protein sequence ID" value="HGV55264.1"/>
    <property type="molecule type" value="Genomic_DNA"/>
</dbReference>
<dbReference type="Gene3D" id="3.40.50.12160">
    <property type="entry name" value="Methylthiotransferase, N-terminal domain"/>
    <property type="match status" value="1"/>
</dbReference>
<dbReference type="NCBIfam" id="TIGR00089">
    <property type="entry name" value="MiaB/RimO family radical SAM methylthiotransferase"/>
    <property type="match status" value="1"/>
</dbReference>
<dbReference type="InterPro" id="IPR013848">
    <property type="entry name" value="Methylthiotransferase_N"/>
</dbReference>
<reference evidence="11" key="1">
    <citation type="journal article" date="2020" name="mSystems">
        <title>Genome- and Community-Level Interaction Insights into Carbon Utilization and Element Cycling Functions of Hydrothermarchaeota in Hydrothermal Sediment.</title>
        <authorList>
            <person name="Zhou Z."/>
            <person name="Liu Y."/>
            <person name="Xu W."/>
            <person name="Pan J."/>
            <person name="Luo Z.H."/>
            <person name="Li M."/>
        </authorList>
    </citation>
    <scope>NUCLEOTIDE SEQUENCE [LARGE SCALE GENOMIC DNA]</scope>
    <source>
        <strain evidence="11">SpSt-605</strain>
    </source>
</reference>
<dbReference type="PROSITE" id="PS51918">
    <property type="entry name" value="RADICAL_SAM"/>
    <property type="match status" value="1"/>
</dbReference>
<evidence type="ECO:0000256" key="4">
    <source>
        <dbReference type="ARBA" id="ARBA00022679"/>
    </source>
</evidence>
<keyword evidence="3" id="KW-0963">Cytoplasm</keyword>
<accession>A0A832GP05</accession>
<dbReference type="InterPro" id="IPR058240">
    <property type="entry name" value="rSAM_sf"/>
</dbReference>
<dbReference type="GO" id="GO:0046872">
    <property type="term" value="F:metal ion binding"/>
    <property type="evidence" value="ECO:0007669"/>
    <property type="project" value="UniProtKB-KW"/>
</dbReference>
<keyword evidence="6" id="KW-0479">Metal-binding</keyword>
<evidence type="ECO:0000256" key="5">
    <source>
        <dbReference type="ARBA" id="ARBA00022691"/>
    </source>
</evidence>
<dbReference type="InterPro" id="IPR038135">
    <property type="entry name" value="Methylthiotransferase_N_sf"/>
</dbReference>
<dbReference type="InterPro" id="IPR020612">
    <property type="entry name" value="Methylthiotransferase_CS"/>
</dbReference>
<dbReference type="SUPFAM" id="SSF102114">
    <property type="entry name" value="Radical SAM enzymes"/>
    <property type="match status" value="1"/>
</dbReference>
<keyword evidence="5" id="KW-0949">S-adenosyl-L-methionine</keyword>
<dbReference type="FunFam" id="3.80.30.20:FF:000001">
    <property type="entry name" value="tRNA-2-methylthio-N(6)-dimethylallyladenosine synthase 2"/>
    <property type="match status" value="1"/>
</dbReference>
<feature type="domain" description="Radical SAM core" evidence="10">
    <location>
        <begin position="139"/>
        <end position="373"/>
    </location>
</feature>
<proteinExistence type="predicted"/>
<gene>
    <name evidence="11" type="primary">mtaB</name>
    <name evidence="11" type="ORF">ENT73_04160</name>
</gene>
<dbReference type="PANTHER" id="PTHR11918:SF45">
    <property type="entry name" value="THREONYLCARBAMOYLADENOSINE TRNA METHYLTHIOTRANSFERASE"/>
    <property type="match status" value="1"/>
</dbReference>
<dbReference type="PROSITE" id="PS01278">
    <property type="entry name" value="MTTASE_RADICAL"/>
    <property type="match status" value="1"/>
</dbReference>
<dbReference type="InterPro" id="IPR023404">
    <property type="entry name" value="rSAM_horseshoe"/>
</dbReference>
<feature type="domain" description="MTTase N-terminal" evidence="9">
    <location>
        <begin position="2"/>
        <end position="118"/>
    </location>
</feature>
<dbReference type="GO" id="GO:0035598">
    <property type="term" value="F:tRNA (N(6)-L-threonylcarbamoyladenosine(37)-C(2))-methylthiotransferase activity"/>
    <property type="evidence" value="ECO:0007669"/>
    <property type="project" value="TreeGrafter"/>
</dbReference>
<dbReference type="Gene3D" id="3.80.30.20">
    <property type="entry name" value="tm_1862 like domain"/>
    <property type="match status" value="1"/>
</dbReference>
<evidence type="ECO:0000256" key="3">
    <source>
        <dbReference type="ARBA" id="ARBA00022490"/>
    </source>
</evidence>
<evidence type="ECO:0000259" key="9">
    <source>
        <dbReference type="PROSITE" id="PS51449"/>
    </source>
</evidence>
<dbReference type="InterPro" id="IPR005839">
    <property type="entry name" value="Methylthiotransferase"/>
</dbReference>
<dbReference type="CDD" id="cd01335">
    <property type="entry name" value="Radical_SAM"/>
    <property type="match status" value="1"/>
</dbReference>
<evidence type="ECO:0000256" key="2">
    <source>
        <dbReference type="ARBA" id="ARBA00022485"/>
    </source>
</evidence>
<dbReference type="Pfam" id="PF00919">
    <property type="entry name" value="UPF0004"/>
    <property type="match status" value="1"/>
</dbReference>
<evidence type="ECO:0000256" key="7">
    <source>
        <dbReference type="ARBA" id="ARBA00023004"/>
    </source>
</evidence>
<dbReference type="Pfam" id="PF04055">
    <property type="entry name" value="Radical_SAM"/>
    <property type="match status" value="1"/>
</dbReference>
<comment type="cofactor">
    <cofactor evidence="1">
        <name>[4Fe-4S] cluster</name>
        <dbReference type="ChEBI" id="CHEBI:49883"/>
    </cofactor>
</comment>
<dbReference type="SMART" id="SM00729">
    <property type="entry name" value="Elp3"/>
    <property type="match status" value="1"/>
</dbReference>
<evidence type="ECO:0000256" key="6">
    <source>
        <dbReference type="ARBA" id="ARBA00022723"/>
    </source>
</evidence>
<evidence type="ECO:0000313" key="11">
    <source>
        <dbReference type="EMBL" id="HGV55264.1"/>
    </source>
</evidence>
<keyword evidence="2" id="KW-0004">4Fe-4S</keyword>
<evidence type="ECO:0000259" key="10">
    <source>
        <dbReference type="PROSITE" id="PS51918"/>
    </source>
</evidence>
<evidence type="ECO:0000256" key="1">
    <source>
        <dbReference type="ARBA" id="ARBA00001966"/>
    </source>
</evidence>
<name>A0A832GP05_9BACT</name>
<dbReference type="PROSITE" id="PS51449">
    <property type="entry name" value="MTTASE_N"/>
    <property type="match status" value="1"/>
</dbReference>
<keyword evidence="8" id="KW-0411">Iron-sulfur</keyword>
<evidence type="ECO:0000256" key="8">
    <source>
        <dbReference type="ARBA" id="ARBA00023014"/>
    </source>
</evidence>
<dbReference type="GO" id="GO:0051539">
    <property type="term" value="F:4 iron, 4 sulfur cluster binding"/>
    <property type="evidence" value="ECO:0007669"/>
    <property type="project" value="UniProtKB-KW"/>
</dbReference>
<dbReference type="InterPro" id="IPR006467">
    <property type="entry name" value="MiaB-like_bact"/>
</dbReference>
<dbReference type="PANTHER" id="PTHR11918">
    <property type="entry name" value="RADICAL SAM PROTEINS"/>
    <property type="match status" value="1"/>
</dbReference>
<dbReference type="SFLD" id="SFLDG01061">
    <property type="entry name" value="methylthiotransferase"/>
    <property type="match status" value="1"/>
</dbReference>
<dbReference type="InterPro" id="IPR006638">
    <property type="entry name" value="Elp3/MiaA/NifB-like_rSAM"/>
</dbReference>
<dbReference type="AlphaFoldDB" id="A0A832GP05"/>
<keyword evidence="7" id="KW-0408">Iron</keyword>
<organism evidence="11">
    <name type="scientific">Caldimicrobium thiodismutans</name>
    <dbReference type="NCBI Taxonomy" id="1653476"/>
    <lineage>
        <taxon>Bacteria</taxon>
        <taxon>Pseudomonadati</taxon>
        <taxon>Thermodesulfobacteriota</taxon>
        <taxon>Thermodesulfobacteria</taxon>
        <taxon>Thermodesulfobacteriales</taxon>
        <taxon>Thermodesulfobacteriaceae</taxon>
        <taxon>Caldimicrobium</taxon>
    </lineage>
</organism>
<dbReference type="InterPro" id="IPR007197">
    <property type="entry name" value="rSAM"/>
</dbReference>
<dbReference type="SFLD" id="SFLDG01082">
    <property type="entry name" value="B12-binding_domain_containing"/>
    <property type="match status" value="1"/>
</dbReference>
<dbReference type="NCBIfam" id="TIGR01579">
    <property type="entry name" value="MiaB-like-C"/>
    <property type="match status" value="1"/>
</dbReference>
<dbReference type="SFLD" id="SFLDS00029">
    <property type="entry name" value="Radical_SAM"/>
    <property type="match status" value="1"/>
</dbReference>
<protein>
    <submittedName>
        <fullName evidence="11">tRNA (N(6)-L-threonylcarbamoyladenosine(37)-C(2))-methylthiotransferase MtaB</fullName>
    </submittedName>
</protein>
<sequence length="445" mass="50877">MIKFWIKTLGCKVNQVESAYIHEELCRQGLFLAEREDEAKIFILNSCAVTEGAFKETKKILRHWAKLNPLAVILTGCSAQAFAEEFKKLAFELKLPHFLILGQDQKYKIPQYLNSLVEGVFIEVTSSFENCYPFLLQHFHGHSRAFVKIQDGCSSFCSYCIVPYTRGPARSLPKEHILKQIKLFLDQGYEEIVLTGIHIGMWGEDLKPRQTLTDLLWAIEALMNSYGKPLHLRLTSLEVKEIDEDFLAFAKQSKFLCPHFHIPLQSGSNTILRAMNRKYRAEEYLERLSQLASLFPEATFGADVIVGFPGEGDKEFQETYELIEKSPLNWLHVFPFSPRPGTPAAHMEPKVSKSQIKERLKLLKDLHQRKRENFLKNSLGKIRKTVIEEIEPRPTGLTDNYIPVELTTNDGAVLRIGKIVSLKLTKLRGNLVEAESPESKEIVKT</sequence>
<comment type="caution">
    <text evidence="11">The sequence shown here is derived from an EMBL/GenBank/DDBJ whole genome shotgun (WGS) entry which is preliminary data.</text>
</comment>
<keyword evidence="4 11" id="KW-0808">Transferase</keyword>